<proteinExistence type="predicted"/>
<reference evidence="2 3" key="1">
    <citation type="journal article" date="2017" name="Nat. Ecol. Evol.">
        <title>Scallop genome provides insights into evolution of bilaterian karyotype and development.</title>
        <authorList>
            <person name="Wang S."/>
            <person name="Zhang J."/>
            <person name="Jiao W."/>
            <person name="Li J."/>
            <person name="Xun X."/>
            <person name="Sun Y."/>
            <person name="Guo X."/>
            <person name="Huan P."/>
            <person name="Dong B."/>
            <person name="Zhang L."/>
            <person name="Hu X."/>
            <person name="Sun X."/>
            <person name="Wang J."/>
            <person name="Zhao C."/>
            <person name="Wang Y."/>
            <person name="Wang D."/>
            <person name="Huang X."/>
            <person name="Wang R."/>
            <person name="Lv J."/>
            <person name="Li Y."/>
            <person name="Zhang Z."/>
            <person name="Liu B."/>
            <person name="Lu W."/>
            <person name="Hui Y."/>
            <person name="Liang J."/>
            <person name="Zhou Z."/>
            <person name="Hou R."/>
            <person name="Li X."/>
            <person name="Liu Y."/>
            <person name="Li H."/>
            <person name="Ning X."/>
            <person name="Lin Y."/>
            <person name="Zhao L."/>
            <person name="Xing Q."/>
            <person name="Dou J."/>
            <person name="Li Y."/>
            <person name="Mao J."/>
            <person name="Guo H."/>
            <person name="Dou H."/>
            <person name="Li T."/>
            <person name="Mu C."/>
            <person name="Jiang W."/>
            <person name="Fu Q."/>
            <person name="Fu X."/>
            <person name="Miao Y."/>
            <person name="Liu J."/>
            <person name="Yu Q."/>
            <person name="Li R."/>
            <person name="Liao H."/>
            <person name="Li X."/>
            <person name="Kong Y."/>
            <person name="Jiang Z."/>
            <person name="Chourrout D."/>
            <person name="Li R."/>
            <person name="Bao Z."/>
        </authorList>
    </citation>
    <scope>NUCLEOTIDE SEQUENCE [LARGE SCALE GENOMIC DNA]</scope>
    <source>
        <strain evidence="2 3">PY_sf001</strain>
    </source>
</reference>
<dbReference type="AlphaFoldDB" id="A0A210QWL1"/>
<name>A0A210QWL1_MIZYE</name>
<evidence type="ECO:0000313" key="3">
    <source>
        <dbReference type="Proteomes" id="UP000242188"/>
    </source>
</evidence>
<gene>
    <name evidence="2" type="ORF">KP79_PYT00537</name>
</gene>
<evidence type="ECO:0000256" key="1">
    <source>
        <dbReference type="SAM" id="Coils"/>
    </source>
</evidence>
<dbReference type="Proteomes" id="UP000242188">
    <property type="component" value="Unassembled WGS sequence"/>
</dbReference>
<protein>
    <submittedName>
        <fullName evidence="2">Uncharacterized protein</fullName>
    </submittedName>
</protein>
<keyword evidence="3" id="KW-1185">Reference proteome</keyword>
<dbReference type="OrthoDB" id="6076830at2759"/>
<comment type="caution">
    <text evidence="2">The sequence shown here is derived from an EMBL/GenBank/DDBJ whole genome shotgun (WGS) entry which is preliminary data.</text>
</comment>
<sequence length="500" mass="58759">MFRIASYSSADGHPLSLESERRKAMSLVFAVERELETFYNKWLKTANDDHVDEWVTYLTAVKGKIGVKQWSSYKEFAFHMEKVKEQSIANANKKIYLELKRVVNRAKAFDAMIVQSRRRLQSALHDHVRKYCLSFCQETACKDILAAQEYENHIGVWTEKVLDGIALLENRFRDYHEFALSNFEEYIQRYGTLLHLMSEVIEVFPKITAPIKDWVTADEAYPRKLLDESNKYLQQKLDITENIRRRHMNSEERKGKVKRSGFNSKLINGKLQHVLTERRVCRKQELAYSDTLGFINDEIEMQKEDLIETLDKLHHKDTTTQKAVDMIMENAESIRQEIKQLEKRAKMITKKMMDIKKGRYEVQKEVHKLKKVYEGSIKVTSRMYDAFDKDERDTRELEEAQRKLIVKVKAAKKIRDVKMNAMTVKMVHAHGYMPGLLQDIDSGGQSFRPQSLDSPKTSIQSFDKWQRLSYRASNKSLDRARESLEKQTMTDNMRRMIIVT</sequence>
<evidence type="ECO:0000313" key="2">
    <source>
        <dbReference type="EMBL" id="OWF53114.1"/>
    </source>
</evidence>
<feature type="coiled-coil region" evidence="1">
    <location>
        <begin position="296"/>
        <end position="351"/>
    </location>
</feature>
<accession>A0A210QWL1</accession>
<keyword evidence="1" id="KW-0175">Coiled coil</keyword>
<organism evidence="2 3">
    <name type="scientific">Mizuhopecten yessoensis</name>
    <name type="common">Japanese scallop</name>
    <name type="synonym">Patinopecten yessoensis</name>
    <dbReference type="NCBI Taxonomy" id="6573"/>
    <lineage>
        <taxon>Eukaryota</taxon>
        <taxon>Metazoa</taxon>
        <taxon>Spiralia</taxon>
        <taxon>Lophotrochozoa</taxon>
        <taxon>Mollusca</taxon>
        <taxon>Bivalvia</taxon>
        <taxon>Autobranchia</taxon>
        <taxon>Pteriomorphia</taxon>
        <taxon>Pectinida</taxon>
        <taxon>Pectinoidea</taxon>
        <taxon>Pectinidae</taxon>
        <taxon>Mizuhopecten</taxon>
    </lineage>
</organism>
<dbReference type="EMBL" id="NEDP02001510">
    <property type="protein sequence ID" value="OWF53114.1"/>
    <property type="molecule type" value="Genomic_DNA"/>
</dbReference>